<gene>
    <name evidence="7" type="ORF">AVDCRST_MAG55-543</name>
</gene>
<dbReference type="CDD" id="cd05301">
    <property type="entry name" value="GDH"/>
    <property type="match status" value="1"/>
</dbReference>
<evidence type="ECO:0000259" key="6">
    <source>
        <dbReference type="Pfam" id="PF02826"/>
    </source>
</evidence>
<dbReference type="PANTHER" id="PTHR10996:SF178">
    <property type="entry name" value="2-HYDROXYACID DEHYDROGENASE YGL185C-RELATED"/>
    <property type="match status" value="1"/>
</dbReference>
<dbReference type="SUPFAM" id="SSF51735">
    <property type="entry name" value="NAD(P)-binding Rossmann-fold domains"/>
    <property type="match status" value="1"/>
</dbReference>
<evidence type="ECO:0000256" key="4">
    <source>
        <dbReference type="RuleBase" id="RU003719"/>
    </source>
</evidence>
<dbReference type="Pfam" id="PF00389">
    <property type="entry name" value="2-Hacid_dh"/>
    <property type="match status" value="1"/>
</dbReference>
<dbReference type="PANTHER" id="PTHR10996">
    <property type="entry name" value="2-HYDROXYACID DEHYDROGENASE-RELATED"/>
    <property type="match status" value="1"/>
</dbReference>
<dbReference type="EC" id="1.1.1.79" evidence="7"/>
<dbReference type="InterPro" id="IPR029753">
    <property type="entry name" value="D-isomer_DH_CS"/>
</dbReference>
<dbReference type="InterPro" id="IPR029752">
    <property type="entry name" value="D-isomer_DH_CS1"/>
</dbReference>
<dbReference type="GO" id="GO:0005829">
    <property type="term" value="C:cytosol"/>
    <property type="evidence" value="ECO:0007669"/>
    <property type="project" value="TreeGrafter"/>
</dbReference>
<dbReference type="PROSITE" id="PS00671">
    <property type="entry name" value="D_2_HYDROXYACID_DH_3"/>
    <property type="match status" value="1"/>
</dbReference>
<protein>
    <submittedName>
        <fullName evidence="7">Glyoxylate reductase / Glyoxylate reductase / Hydroxypyruvate reductase</fullName>
        <ecNumber evidence="7">1.1.1.26</ecNumber>
        <ecNumber evidence="7">1.1.1.79</ecNumber>
        <ecNumber evidence="7">1.1.1.81</ecNumber>
    </submittedName>
</protein>
<dbReference type="Pfam" id="PF02826">
    <property type="entry name" value="2-Hacid_dh_C"/>
    <property type="match status" value="1"/>
</dbReference>
<dbReference type="GO" id="GO:0047964">
    <property type="term" value="F:glyoxylate reductase (NADH) activity"/>
    <property type="evidence" value="ECO:0007669"/>
    <property type="project" value="UniProtKB-EC"/>
</dbReference>
<dbReference type="GO" id="GO:0051287">
    <property type="term" value="F:NAD binding"/>
    <property type="evidence" value="ECO:0007669"/>
    <property type="project" value="InterPro"/>
</dbReference>
<proteinExistence type="inferred from homology"/>
<dbReference type="InterPro" id="IPR036291">
    <property type="entry name" value="NAD(P)-bd_dom_sf"/>
</dbReference>
<keyword evidence="3" id="KW-0520">NAD</keyword>
<evidence type="ECO:0000256" key="3">
    <source>
        <dbReference type="ARBA" id="ARBA00023027"/>
    </source>
</evidence>
<feature type="domain" description="D-isomer specific 2-hydroxyacid dehydrogenase catalytic" evidence="5">
    <location>
        <begin position="5"/>
        <end position="316"/>
    </location>
</feature>
<dbReference type="FunFam" id="3.40.50.720:FF:000462">
    <property type="entry name" value="Glyoxylate reductase (NADP+)"/>
    <property type="match status" value="1"/>
</dbReference>
<dbReference type="InterPro" id="IPR006140">
    <property type="entry name" value="D-isomer_DH_NAD-bd"/>
</dbReference>
<dbReference type="GO" id="GO:0030267">
    <property type="term" value="F:glyoxylate reductase (NADPH) activity"/>
    <property type="evidence" value="ECO:0007669"/>
    <property type="project" value="UniProtKB-EC"/>
</dbReference>
<dbReference type="PROSITE" id="PS00065">
    <property type="entry name" value="D_2_HYDROXYACID_DH_1"/>
    <property type="match status" value="1"/>
</dbReference>
<name>A0A6J4NWC5_9ACTN</name>
<comment type="similarity">
    <text evidence="1 4">Belongs to the D-isomer specific 2-hydroxyacid dehydrogenase family.</text>
</comment>
<feature type="domain" description="D-isomer specific 2-hydroxyacid dehydrogenase NAD-binding" evidence="6">
    <location>
        <begin position="108"/>
        <end position="285"/>
    </location>
</feature>
<dbReference type="AlphaFoldDB" id="A0A6J4NWC5"/>
<dbReference type="EC" id="1.1.1.81" evidence="7"/>
<evidence type="ECO:0000256" key="2">
    <source>
        <dbReference type="ARBA" id="ARBA00023002"/>
    </source>
</evidence>
<accession>A0A6J4NWC5</accession>
<dbReference type="SUPFAM" id="SSF52283">
    <property type="entry name" value="Formate/glycerate dehydrogenase catalytic domain-like"/>
    <property type="match status" value="1"/>
</dbReference>
<dbReference type="Gene3D" id="3.40.50.720">
    <property type="entry name" value="NAD(P)-binding Rossmann-like Domain"/>
    <property type="match status" value="2"/>
</dbReference>
<dbReference type="EMBL" id="CADCUZ010000023">
    <property type="protein sequence ID" value="CAA9399106.1"/>
    <property type="molecule type" value="Genomic_DNA"/>
</dbReference>
<keyword evidence="2 4" id="KW-0560">Oxidoreductase</keyword>
<evidence type="ECO:0000256" key="1">
    <source>
        <dbReference type="ARBA" id="ARBA00005854"/>
    </source>
</evidence>
<dbReference type="InterPro" id="IPR050223">
    <property type="entry name" value="D-isomer_2-hydroxyacid_DH"/>
</dbReference>
<evidence type="ECO:0000313" key="7">
    <source>
        <dbReference type="EMBL" id="CAA9399106.1"/>
    </source>
</evidence>
<keyword evidence="7" id="KW-0670">Pyruvate</keyword>
<sequence>MADKILVTREIPAAGLRPLQEFDLTVLSEAPPARDELLEAARGAAGVLSNVTEGIDAEFMDAAGKNLKVVANMAVGYDNVDVEAAKKRGLVVTNTPGVLDETTADTAFMLLLAAARRLGESERTLRAGNWKWWGPKLFVGVDVWGKKLGIVGMGRIGQAVARRGRGFGMEILYHNRSRNQDAEKELDARYADLDELLRVADFVSIHTPLTDETQRLIGAEELDKMKPTAVLVNTSRGPVVDEEALADALAGQHIFAAGLDVYENEPQVHPKLLRLENAVLAPHIGSGSAGTRDRMAVLAAENIVAVLSGEGPKTPVDV</sequence>
<dbReference type="GO" id="GO:0016618">
    <property type="term" value="F:hydroxypyruvate reductase [NAD(P)H] activity"/>
    <property type="evidence" value="ECO:0007669"/>
    <property type="project" value="UniProtKB-EC"/>
</dbReference>
<dbReference type="PROSITE" id="PS00670">
    <property type="entry name" value="D_2_HYDROXYACID_DH_2"/>
    <property type="match status" value="1"/>
</dbReference>
<organism evidence="7">
    <name type="scientific">uncultured Rubrobacteraceae bacterium</name>
    <dbReference type="NCBI Taxonomy" id="349277"/>
    <lineage>
        <taxon>Bacteria</taxon>
        <taxon>Bacillati</taxon>
        <taxon>Actinomycetota</taxon>
        <taxon>Rubrobacteria</taxon>
        <taxon>Rubrobacterales</taxon>
        <taxon>Rubrobacteraceae</taxon>
        <taxon>environmental samples</taxon>
    </lineage>
</organism>
<dbReference type="InterPro" id="IPR006139">
    <property type="entry name" value="D-isomer_2_OHA_DH_cat_dom"/>
</dbReference>
<reference evidence="7" key="1">
    <citation type="submission" date="2020-02" db="EMBL/GenBank/DDBJ databases">
        <authorList>
            <person name="Meier V. D."/>
        </authorList>
    </citation>
    <scope>NUCLEOTIDE SEQUENCE</scope>
    <source>
        <strain evidence="7">AVDCRST_MAG55</strain>
    </source>
</reference>
<evidence type="ECO:0000259" key="5">
    <source>
        <dbReference type="Pfam" id="PF00389"/>
    </source>
</evidence>
<dbReference type="EC" id="1.1.1.26" evidence="7"/>